<dbReference type="Proteomes" id="UP000887116">
    <property type="component" value="Unassembled WGS sequence"/>
</dbReference>
<accession>A0A8X6GJD6</accession>
<name>A0A8X6GJD6_TRICU</name>
<sequence length="82" mass="9343">MQTRNHYRAQKYKKVCSFEAALSAIKADKGSVRQFTLMCGRSPFSKGSSSFYQGISESNEEAPKRSHQIAFVDEQMLYLHCT</sequence>
<dbReference type="EMBL" id="BMAO01022697">
    <property type="protein sequence ID" value="GFQ83728.1"/>
    <property type="molecule type" value="Genomic_DNA"/>
</dbReference>
<protein>
    <submittedName>
        <fullName evidence="1">Uncharacterized protein</fullName>
    </submittedName>
</protein>
<comment type="caution">
    <text evidence="1">The sequence shown here is derived from an EMBL/GenBank/DDBJ whole genome shotgun (WGS) entry which is preliminary data.</text>
</comment>
<keyword evidence="2" id="KW-1185">Reference proteome</keyword>
<organism evidence="1 2">
    <name type="scientific">Trichonephila clavata</name>
    <name type="common">Joro spider</name>
    <name type="synonym">Nephila clavata</name>
    <dbReference type="NCBI Taxonomy" id="2740835"/>
    <lineage>
        <taxon>Eukaryota</taxon>
        <taxon>Metazoa</taxon>
        <taxon>Ecdysozoa</taxon>
        <taxon>Arthropoda</taxon>
        <taxon>Chelicerata</taxon>
        <taxon>Arachnida</taxon>
        <taxon>Araneae</taxon>
        <taxon>Araneomorphae</taxon>
        <taxon>Entelegynae</taxon>
        <taxon>Araneoidea</taxon>
        <taxon>Nephilidae</taxon>
        <taxon>Trichonephila</taxon>
    </lineage>
</organism>
<reference evidence="1" key="1">
    <citation type="submission" date="2020-07" db="EMBL/GenBank/DDBJ databases">
        <title>Multicomponent nature underlies the extraordinary mechanical properties of spider dragline silk.</title>
        <authorList>
            <person name="Kono N."/>
            <person name="Nakamura H."/>
            <person name="Mori M."/>
            <person name="Yoshida Y."/>
            <person name="Ohtoshi R."/>
            <person name="Malay A.D."/>
            <person name="Moran D.A.P."/>
            <person name="Tomita M."/>
            <person name="Numata K."/>
            <person name="Arakawa K."/>
        </authorList>
    </citation>
    <scope>NUCLEOTIDE SEQUENCE</scope>
</reference>
<evidence type="ECO:0000313" key="1">
    <source>
        <dbReference type="EMBL" id="GFQ83728.1"/>
    </source>
</evidence>
<proteinExistence type="predicted"/>
<gene>
    <name evidence="1" type="ORF">TNCT_681621</name>
</gene>
<evidence type="ECO:0000313" key="2">
    <source>
        <dbReference type="Proteomes" id="UP000887116"/>
    </source>
</evidence>
<dbReference type="AlphaFoldDB" id="A0A8X6GJD6"/>